<dbReference type="PANTHER" id="PTHR12176">
    <property type="entry name" value="SAM-DEPENDENT METHYLTRANSFERASE SUPERFAMILY PROTEIN"/>
    <property type="match status" value="1"/>
</dbReference>
<organism evidence="5">
    <name type="scientific">Aphanomyces astaci</name>
    <name type="common">Crayfish plague agent</name>
    <dbReference type="NCBI Taxonomy" id="112090"/>
    <lineage>
        <taxon>Eukaryota</taxon>
        <taxon>Sar</taxon>
        <taxon>Stramenopiles</taxon>
        <taxon>Oomycota</taxon>
        <taxon>Saprolegniomycetes</taxon>
        <taxon>Saprolegniales</taxon>
        <taxon>Verrucalvaceae</taxon>
        <taxon>Aphanomyces</taxon>
    </lineage>
</organism>
<dbReference type="SUPFAM" id="SSF53335">
    <property type="entry name" value="S-adenosyl-L-methionine-dependent methyltransferases"/>
    <property type="match status" value="1"/>
</dbReference>
<gene>
    <name evidence="5" type="ORF">H257_09433</name>
</gene>
<accession>W4GBR3</accession>
<evidence type="ECO:0000256" key="1">
    <source>
        <dbReference type="ARBA" id="ARBA00008361"/>
    </source>
</evidence>
<feature type="domain" description="Methyltransferase" evidence="4">
    <location>
        <begin position="58"/>
        <end position="165"/>
    </location>
</feature>
<dbReference type="InterPro" id="IPR025714">
    <property type="entry name" value="Methyltranfer_dom"/>
</dbReference>
<proteinExistence type="inferred from homology"/>
<sequence>MDVVASSNIPTTAEEWNAKYNAATTCVHFDWYLGYDELQMLLQDVLDRYDSSCEIFIPGCGLSELAFQLYDVGYENITNADISTVAVHRMSTVQHQRQATHMQCVALDSTQMPDVPNHCFDVILDKGLLDTLLCSPNNVEDVLALLHELHRVLKVNGTLVVVSHGPPDTRLMYLTRETFEWTVDTITPIERICSTIELPKAGTRRYYMYTCHRRPL</sequence>
<dbReference type="InterPro" id="IPR029063">
    <property type="entry name" value="SAM-dependent_MTases_sf"/>
</dbReference>
<reference evidence="5" key="1">
    <citation type="submission" date="2013-12" db="EMBL/GenBank/DDBJ databases">
        <title>The Genome Sequence of Aphanomyces astaci APO3.</title>
        <authorList>
            <consortium name="The Broad Institute Genomics Platform"/>
            <person name="Russ C."/>
            <person name="Tyler B."/>
            <person name="van West P."/>
            <person name="Dieguez-Uribeondo J."/>
            <person name="Young S.K."/>
            <person name="Zeng Q."/>
            <person name="Gargeya S."/>
            <person name="Fitzgerald M."/>
            <person name="Abouelleil A."/>
            <person name="Alvarado L."/>
            <person name="Chapman S.B."/>
            <person name="Gainer-Dewar J."/>
            <person name="Goldberg J."/>
            <person name="Griggs A."/>
            <person name="Gujja S."/>
            <person name="Hansen M."/>
            <person name="Howarth C."/>
            <person name="Imamovic A."/>
            <person name="Ireland A."/>
            <person name="Larimer J."/>
            <person name="McCowan C."/>
            <person name="Murphy C."/>
            <person name="Pearson M."/>
            <person name="Poon T.W."/>
            <person name="Priest M."/>
            <person name="Roberts A."/>
            <person name="Saif S."/>
            <person name="Shea T."/>
            <person name="Sykes S."/>
            <person name="Wortman J."/>
            <person name="Nusbaum C."/>
            <person name="Birren B."/>
        </authorList>
    </citation>
    <scope>NUCLEOTIDE SEQUENCE [LARGE SCALE GENOMIC DNA]</scope>
    <source>
        <strain evidence="5">APO3</strain>
    </source>
</reference>
<evidence type="ECO:0000256" key="2">
    <source>
        <dbReference type="ARBA" id="ARBA00022603"/>
    </source>
</evidence>
<dbReference type="GO" id="GO:0032259">
    <property type="term" value="P:methylation"/>
    <property type="evidence" value="ECO:0007669"/>
    <property type="project" value="UniProtKB-KW"/>
</dbReference>
<dbReference type="AlphaFoldDB" id="W4GBR3"/>
<evidence type="ECO:0000256" key="3">
    <source>
        <dbReference type="ARBA" id="ARBA00022679"/>
    </source>
</evidence>
<dbReference type="GeneID" id="20811429"/>
<dbReference type="CDD" id="cd02440">
    <property type="entry name" value="AdoMet_MTases"/>
    <property type="match status" value="1"/>
</dbReference>
<dbReference type="GO" id="GO:0008168">
    <property type="term" value="F:methyltransferase activity"/>
    <property type="evidence" value="ECO:0007669"/>
    <property type="project" value="UniProtKB-KW"/>
</dbReference>
<dbReference type="Gene3D" id="3.40.50.150">
    <property type="entry name" value="Vaccinia Virus protein VP39"/>
    <property type="match status" value="1"/>
</dbReference>
<keyword evidence="3" id="KW-0808">Transferase</keyword>
<comment type="similarity">
    <text evidence="1">Belongs to the methyltransferase superfamily.</text>
</comment>
<evidence type="ECO:0000259" key="4">
    <source>
        <dbReference type="Pfam" id="PF13847"/>
    </source>
</evidence>
<dbReference type="InterPro" id="IPR051419">
    <property type="entry name" value="Lys/N-term_MeTrsfase_sf"/>
</dbReference>
<dbReference type="VEuPathDB" id="FungiDB:H257_09433"/>
<dbReference type="OrthoDB" id="430254at2759"/>
<keyword evidence="2" id="KW-0489">Methyltransferase</keyword>
<dbReference type="Pfam" id="PF13847">
    <property type="entry name" value="Methyltransf_31"/>
    <property type="match status" value="1"/>
</dbReference>
<name>W4GBR3_APHAT</name>
<protein>
    <recommendedName>
        <fullName evidence="4">Methyltransferase domain-containing protein</fullName>
    </recommendedName>
</protein>
<dbReference type="EMBL" id="KI913136">
    <property type="protein sequence ID" value="ETV76403.1"/>
    <property type="molecule type" value="Genomic_DNA"/>
</dbReference>
<dbReference type="RefSeq" id="XP_009833948.1">
    <property type="nucleotide sequence ID" value="XM_009835646.1"/>
</dbReference>
<evidence type="ECO:0000313" key="5">
    <source>
        <dbReference type="EMBL" id="ETV76403.1"/>
    </source>
</evidence>